<comment type="caution">
    <text evidence="2">The sequence shown here is derived from an EMBL/GenBank/DDBJ whole genome shotgun (WGS) entry which is preliminary data.</text>
</comment>
<evidence type="ECO:0000259" key="1">
    <source>
        <dbReference type="PROSITE" id="PS51480"/>
    </source>
</evidence>
<organism evidence="2 3">
    <name type="scientific">Natranaerovirga pectinivora</name>
    <dbReference type="NCBI Taxonomy" id="682400"/>
    <lineage>
        <taxon>Bacteria</taxon>
        <taxon>Bacillati</taxon>
        <taxon>Bacillota</taxon>
        <taxon>Clostridia</taxon>
        <taxon>Lachnospirales</taxon>
        <taxon>Natranaerovirgaceae</taxon>
        <taxon>Natranaerovirga</taxon>
    </lineage>
</organism>
<dbReference type="PANTHER" id="PTHR33434:SF4">
    <property type="entry name" value="PHOSPHATASE PROTEIN"/>
    <property type="match status" value="1"/>
</dbReference>
<dbReference type="GO" id="GO:0004371">
    <property type="term" value="F:glycerone kinase activity"/>
    <property type="evidence" value="ECO:0007669"/>
    <property type="project" value="InterPro"/>
</dbReference>
<dbReference type="PROSITE" id="PS51480">
    <property type="entry name" value="DHAL"/>
    <property type="match status" value="1"/>
</dbReference>
<evidence type="ECO:0000313" key="2">
    <source>
        <dbReference type="EMBL" id="TCT16955.1"/>
    </source>
</evidence>
<dbReference type="GO" id="GO:0006071">
    <property type="term" value="P:glycerol metabolic process"/>
    <property type="evidence" value="ECO:0007669"/>
    <property type="project" value="InterPro"/>
</dbReference>
<dbReference type="InterPro" id="IPR036117">
    <property type="entry name" value="DhaL_dom_sf"/>
</dbReference>
<protein>
    <recommendedName>
        <fullName evidence="1">DhaL domain-containing protein</fullName>
    </recommendedName>
</protein>
<evidence type="ECO:0000313" key="3">
    <source>
        <dbReference type="Proteomes" id="UP000294902"/>
    </source>
</evidence>
<dbReference type="SMART" id="SM01120">
    <property type="entry name" value="Dak2"/>
    <property type="match status" value="1"/>
</dbReference>
<keyword evidence="3" id="KW-1185">Reference proteome</keyword>
<dbReference type="AlphaFoldDB" id="A0A4R3MNV1"/>
<dbReference type="PANTHER" id="PTHR33434">
    <property type="entry name" value="DEGV DOMAIN-CONTAINING PROTEIN DR_1986-RELATED"/>
    <property type="match status" value="1"/>
</dbReference>
<dbReference type="Pfam" id="PF02734">
    <property type="entry name" value="Dak2"/>
    <property type="match status" value="1"/>
</dbReference>
<name>A0A4R3MNV1_9FIRM</name>
<dbReference type="EMBL" id="SMAL01000001">
    <property type="protein sequence ID" value="TCT16955.1"/>
    <property type="molecule type" value="Genomic_DNA"/>
</dbReference>
<dbReference type="Gene3D" id="1.25.40.340">
    <property type="match status" value="1"/>
</dbReference>
<sequence>MLINKVDAKTLQKIFIAGAKYLESKKEFVNEMNVFPVPDGDTGTNMSLTILSAAKEVNGLVDVNMKSVAKAISSGSLRGARGNSGVILSQLFRGFSKEISEHEFIDTTIMANAFQQGVETAYKAVMKPKEGTILTVARGIADKATELAEHNDDIIYVLKETLAYGEEVLNQTPDMLPVLKQAGVVDAGGQGLLYILIGAYEVLNGKEVNYVVEESLTKETSTVTLKVDEDIEFGYCTEFIINLTQENNGTIDSDLKAYLSSIGDSIVVVSDDDMIKVHVHTNDPGNALQKGLSFGALNNIKIDNMREQHSALVVDEKLLEESDSKVSALEIPKERKESGFIVVSIGEGLNEIFKGLGVDYIIEGGQTMNPSTEDMLNAISKIEADNIFILPNNKNIILAAQQAQELVEDKKVFVIPTKTIPQGINAIINYEYGKTPEENEKKMNNSVGLVKTGQLTYAVRDTQIEDKEIKQGDLLGIGDGKILVVGKEINDSTKELLEMLIDEDSELISVYYGQDVKEEDVEELREYIEGTHEECDVEIHYGGQPLYYYIISVE</sequence>
<dbReference type="InterPro" id="IPR004007">
    <property type="entry name" value="DhaL_dom"/>
</dbReference>
<dbReference type="Proteomes" id="UP000294902">
    <property type="component" value="Unassembled WGS sequence"/>
</dbReference>
<dbReference type="SMART" id="SM01121">
    <property type="entry name" value="Dak1_2"/>
    <property type="match status" value="1"/>
</dbReference>
<proteinExistence type="predicted"/>
<gene>
    <name evidence="2" type="ORF">EDC18_101251</name>
</gene>
<dbReference type="InterPro" id="IPR019986">
    <property type="entry name" value="YloV-like"/>
</dbReference>
<dbReference type="Pfam" id="PF21645">
    <property type="entry name" value="FakA-like_M"/>
    <property type="match status" value="1"/>
</dbReference>
<dbReference type="InterPro" id="IPR048394">
    <property type="entry name" value="FakA-like_M"/>
</dbReference>
<dbReference type="InterPro" id="IPR050270">
    <property type="entry name" value="DegV_domain_contain"/>
</dbReference>
<dbReference type="SUPFAM" id="SSF101473">
    <property type="entry name" value="DhaL-like"/>
    <property type="match status" value="1"/>
</dbReference>
<dbReference type="InterPro" id="IPR033470">
    <property type="entry name" value="FakA-like_C"/>
</dbReference>
<dbReference type="Pfam" id="PF13684">
    <property type="entry name" value="FakA-like_C"/>
    <property type="match status" value="1"/>
</dbReference>
<dbReference type="NCBIfam" id="TIGR03599">
    <property type="entry name" value="YloV"/>
    <property type="match status" value="1"/>
</dbReference>
<feature type="domain" description="DhaL" evidence="1">
    <location>
        <begin position="9"/>
        <end position="201"/>
    </location>
</feature>
<reference evidence="2 3" key="1">
    <citation type="submission" date="2019-03" db="EMBL/GenBank/DDBJ databases">
        <title>Genomic Encyclopedia of Type Strains, Phase IV (KMG-IV): sequencing the most valuable type-strain genomes for metagenomic binning, comparative biology and taxonomic classification.</title>
        <authorList>
            <person name="Goeker M."/>
        </authorList>
    </citation>
    <scope>NUCLEOTIDE SEQUENCE [LARGE SCALE GENOMIC DNA]</scope>
    <source>
        <strain evidence="2 3">DSM 24629</strain>
    </source>
</reference>
<dbReference type="RefSeq" id="WP_207669141.1">
    <property type="nucleotide sequence ID" value="NZ_SMAL01000001.1"/>
</dbReference>
<accession>A0A4R3MNV1</accession>